<accession>A0ABR4SQA4</accession>
<protein>
    <recommendedName>
        <fullName evidence="5">Large ribosomal subunit protein uL30</fullName>
    </recommendedName>
</protein>
<dbReference type="NCBIfam" id="TIGR01308">
    <property type="entry name" value="rpmD_bact"/>
    <property type="match status" value="1"/>
</dbReference>
<dbReference type="InterPro" id="IPR005996">
    <property type="entry name" value="Ribosomal_uL30_bac-type"/>
</dbReference>
<name>A0ABR4SQA4_BARQI</name>
<keyword evidence="4 5" id="KW-0687">Ribonucleoprotein</keyword>
<evidence type="ECO:0000313" key="8">
    <source>
        <dbReference type="Proteomes" id="UP000027143"/>
    </source>
</evidence>
<organism evidence="7 8">
    <name type="scientific">Bartonella quintana JK 68</name>
    <dbReference type="NCBI Taxonomy" id="1134503"/>
    <lineage>
        <taxon>Bacteria</taxon>
        <taxon>Pseudomonadati</taxon>
        <taxon>Pseudomonadota</taxon>
        <taxon>Alphaproteobacteria</taxon>
        <taxon>Hyphomicrobiales</taxon>
        <taxon>Bartonellaceae</taxon>
        <taxon>Bartonella</taxon>
    </lineage>
</organism>
<feature type="domain" description="Large ribosomal subunit protein uL30-like ferredoxin-like fold" evidence="6">
    <location>
        <begin position="14"/>
        <end position="62"/>
    </location>
</feature>
<sequence>MVQRKSQDGKTVMVEQIGSPIRNSRIQHATLKGLGLNKMRRRRILKDTLCVRGMIAKVRHLVRVIDEG</sequence>
<dbReference type="Proteomes" id="UP000027143">
    <property type="component" value="Unassembled WGS sequence"/>
</dbReference>
<dbReference type="SUPFAM" id="SSF55129">
    <property type="entry name" value="Ribosomal protein L30p/L7e"/>
    <property type="match status" value="1"/>
</dbReference>
<dbReference type="CDD" id="cd01658">
    <property type="entry name" value="Ribosomal_L30"/>
    <property type="match status" value="1"/>
</dbReference>
<dbReference type="RefSeq" id="WP_011179535.1">
    <property type="nucleotide sequence ID" value="NZ_KL446932.1"/>
</dbReference>
<dbReference type="InterPro" id="IPR036919">
    <property type="entry name" value="Ribo_uL30_ferredoxin-like_sf"/>
</dbReference>
<reference evidence="7 8" key="1">
    <citation type="submission" date="2012-04" db="EMBL/GenBank/DDBJ databases">
        <title>The Genome Sequence of Bartonella quintana JK 68.</title>
        <authorList>
            <consortium name="The Broad Institute Genome Sequencing Platform"/>
            <consortium name="The Broad Institute Genome Sequencing Center for Infectious Disease"/>
            <person name="Feldgarden M."/>
            <person name="Kirby J."/>
            <person name="Kosoy M."/>
            <person name="Birtles R."/>
            <person name="Probert W.S."/>
            <person name="Chiaraviglio L."/>
            <person name="Walker B."/>
            <person name="Young S.K."/>
            <person name="Zeng Q."/>
            <person name="Gargeya S."/>
            <person name="Fitzgerald M."/>
            <person name="Haas B."/>
            <person name="Abouelleil A."/>
            <person name="Alvarado L."/>
            <person name="Arachchi H.M."/>
            <person name="Berlin A.M."/>
            <person name="Chapman S.B."/>
            <person name="Goldberg J."/>
            <person name="Griggs A."/>
            <person name="Gujja S."/>
            <person name="Hansen M."/>
            <person name="Howarth C."/>
            <person name="Imamovic A."/>
            <person name="Larimer J."/>
            <person name="McCowen C."/>
            <person name="Montmayeur A."/>
            <person name="Murphy C."/>
            <person name="Neiman D."/>
            <person name="Pearson M."/>
            <person name="Priest M."/>
            <person name="Roberts A."/>
            <person name="Saif S."/>
            <person name="Shea T."/>
            <person name="Sisk P."/>
            <person name="Sykes S."/>
            <person name="Wortman J."/>
            <person name="Nusbaum C."/>
            <person name="Birren B."/>
        </authorList>
    </citation>
    <scope>NUCLEOTIDE SEQUENCE [LARGE SCALE GENOMIC DNA]</scope>
    <source>
        <strain evidence="7 8">JK 68</strain>
    </source>
</reference>
<evidence type="ECO:0000259" key="6">
    <source>
        <dbReference type="Pfam" id="PF00327"/>
    </source>
</evidence>
<dbReference type="Gene3D" id="3.30.1390.20">
    <property type="entry name" value="Ribosomal protein L30, ferredoxin-like fold domain"/>
    <property type="match status" value="1"/>
</dbReference>
<keyword evidence="8" id="KW-1185">Reference proteome</keyword>
<evidence type="ECO:0000256" key="1">
    <source>
        <dbReference type="ARBA" id="ARBA00007594"/>
    </source>
</evidence>
<comment type="subunit">
    <text evidence="2 5">Part of the 50S ribosomal subunit.</text>
</comment>
<gene>
    <name evidence="5" type="primary">rpmD</name>
    <name evidence="7" type="ORF">O7U_00498</name>
</gene>
<dbReference type="GO" id="GO:0005840">
    <property type="term" value="C:ribosome"/>
    <property type="evidence" value="ECO:0007669"/>
    <property type="project" value="UniProtKB-KW"/>
</dbReference>
<dbReference type="HAMAP" id="MF_01371_B">
    <property type="entry name" value="Ribosomal_uL30_B"/>
    <property type="match status" value="1"/>
</dbReference>
<comment type="caution">
    <text evidence="7">The sequence shown here is derived from an EMBL/GenBank/DDBJ whole genome shotgun (WGS) entry which is preliminary data.</text>
</comment>
<proteinExistence type="inferred from homology"/>
<dbReference type="Pfam" id="PF00327">
    <property type="entry name" value="Ribosomal_L30"/>
    <property type="match status" value="1"/>
</dbReference>
<evidence type="ECO:0000256" key="3">
    <source>
        <dbReference type="ARBA" id="ARBA00022980"/>
    </source>
</evidence>
<evidence type="ECO:0000256" key="4">
    <source>
        <dbReference type="ARBA" id="ARBA00023274"/>
    </source>
</evidence>
<evidence type="ECO:0000256" key="2">
    <source>
        <dbReference type="ARBA" id="ARBA00011838"/>
    </source>
</evidence>
<dbReference type="InterPro" id="IPR016082">
    <property type="entry name" value="Ribosomal_uL30_ferredoxin-like"/>
</dbReference>
<keyword evidence="3 5" id="KW-0689">Ribosomal protein</keyword>
<dbReference type="EMBL" id="AHPD01000006">
    <property type="protein sequence ID" value="KEC66538.1"/>
    <property type="molecule type" value="Genomic_DNA"/>
</dbReference>
<dbReference type="PIRSF" id="PIRSF002211">
    <property type="entry name" value="Ribosomal_L30_bac-type"/>
    <property type="match status" value="1"/>
</dbReference>
<evidence type="ECO:0000313" key="7">
    <source>
        <dbReference type="EMBL" id="KEC66538.1"/>
    </source>
</evidence>
<comment type="similarity">
    <text evidence="1 5">Belongs to the universal ribosomal protein uL30 family.</text>
</comment>
<evidence type="ECO:0000256" key="5">
    <source>
        <dbReference type="HAMAP-Rule" id="MF_01371"/>
    </source>
</evidence>